<dbReference type="Pfam" id="PF00126">
    <property type="entry name" value="HTH_1"/>
    <property type="match status" value="1"/>
</dbReference>
<dbReference type="AlphaFoldDB" id="A0A843YE96"/>
<dbReference type="EMBL" id="WIBF01000010">
    <property type="protein sequence ID" value="MQQ09730.1"/>
    <property type="molecule type" value="Genomic_DNA"/>
</dbReference>
<protein>
    <submittedName>
        <fullName evidence="6">LysR family transcriptional regulator</fullName>
    </submittedName>
</protein>
<dbReference type="Gene3D" id="3.40.190.10">
    <property type="entry name" value="Periplasmic binding protein-like II"/>
    <property type="match status" value="2"/>
</dbReference>
<dbReference type="GO" id="GO:0003700">
    <property type="term" value="F:DNA-binding transcription factor activity"/>
    <property type="evidence" value="ECO:0007669"/>
    <property type="project" value="InterPro"/>
</dbReference>
<evidence type="ECO:0000256" key="3">
    <source>
        <dbReference type="ARBA" id="ARBA00023125"/>
    </source>
</evidence>
<evidence type="ECO:0000256" key="1">
    <source>
        <dbReference type="ARBA" id="ARBA00009437"/>
    </source>
</evidence>
<evidence type="ECO:0000313" key="7">
    <source>
        <dbReference type="Proteomes" id="UP000444174"/>
    </source>
</evidence>
<dbReference type="InterPro" id="IPR005119">
    <property type="entry name" value="LysR_subst-bd"/>
</dbReference>
<keyword evidence="7" id="KW-1185">Reference proteome</keyword>
<dbReference type="FunFam" id="1.10.10.10:FF:000001">
    <property type="entry name" value="LysR family transcriptional regulator"/>
    <property type="match status" value="1"/>
</dbReference>
<comment type="caution">
    <text evidence="6">The sequence shown here is derived from an EMBL/GenBank/DDBJ whole genome shotgun (WGS) entry which is preliminary data.</text>
</comment>
<evidence type="ECO:0000313" key="6">
    <source>
        <dbReference type="EMBL" id="MQQ09730.1"/>
    </source>
</evidence>
<keyword evidence="3" id="KW-0238">DNA-binding</keyword>
<dbReference type="SUPFAM" id="SSF46785">
    <property type="entry name" value="Winged helix' DNA-binding domain"/>
    <property type="match status" value="1"/>
</dbReference>
<organism evidence="6 7">
    <name type="scientific">Tritonibacter litoralis</name>
    <dbReference type="NCBI Taxonomy" id="2662264"/>
    <lineage>
        <taxon>Bacteria</taxon>
        <taxon>Pseudomonadati</taxon>
        <taxon>Pseudomonadota</taxon>
        <taxon>Alphaproteobacteria</taxon>
        <taxon>Rhodobacterales</taxon>
        <taxon>Paracoccaceae</taxon>
        <taxon>Tritonibacter</taxon>
    </lineage>
</organism>
<dbReference type="GO" id="GO:0032993">
    <property type="term" value="C:protein-DNA complex"/>
    <property type="evidence" value="ECO:0007669"/>
    <property type="project" value="TreeGrafter"/>
</dbReference>
<accession>A0A843YE96</accession>
<evidence type="ECO:0000256" key="4">
    <source>
        <dbReference type="ARBA" id="ARBA00023163"/>
    </source>
</evidence>
<keyword evidence="2" id="KW-0805">Transcription regulation</keyword>
<dbReference type="InterPro" id="IPR036390">
    <property type="entry name" value="WH_DNA-bd_sf"/>
</dbReference>
<evidence type="ECO:0000259" key="5">
    <source>
        <dbReference type="PROSITE" id="PS50931"/>
    </source>
</evidence>
<dbReference type="GO" id="GO:0003677">
    <property type="term" value="F:DNA binding"/>
    <property type="evidence" value="ECO:0007669"/>
    <property type="project" value="UniProtKB-KW"/>
</dbReference>
<reference evidence="6 7" key="1">
    <citation type="submission" date="2019-10" db="EMBL/GenBank/DDBJ databases">
        <title>Epibacterium sp. nov., isolated from seawater.</title>
        <authorList>
            <person name="Zhang X."/>
            <person name="Li N."/>
        </authorList>
    </citation>
    <scope>NUCLEOTIDE SEQUENCE [LARGE SCALE GENOMIC DNA]</scope>
    <source>
        <strain evidence="6 7">SM1979</strain>
    </source>
</reference>
<dbReference type="Proteomes" id="UP000444174">
    <property type="component" value="Unassembled WGS sequence"/>
</dbReference>
<dbReference type="RefSeq" id="WP_153216713.1">
    <property type="nucleotide sequence ID" value="NZ_WIBF01000010.1"/>
</dbReference>
<dbReference type="Gene3D" id="1.10.10.10">
    <property type="entry name" value="Winged helix-like DNA-binding domain superfamily/Winged helix DNA-binding domain"/>
    <property type="match status" value="1"/>
</dbReference>
<dbReference type="InterPro" id="IPR036388">
    <property type="entry name" value="WH-like_DNA-bd_sf"/>
</dbReference>
<evidence type="ECO:0000256" key="2">
    <source>
        <dbReference type="ARBA" id="ARBA00023015"/>
    </source>
</evidence>
<dbReference type="Pfam" id="PF03466">
    <property type="entry name" value="LysR_substrate"/>
    <property type="match status" value="1"/>
</dbReference>
<comment type="similarity">
    <text evidence="1">Belongs to the LysR transcriptional regulatory family.</text>
</comment>
<feature type="domain" description="HTH lysR-type" evidence="5">
    <location>
        <begin position="1"/>
        <end position="58"/>
    </location>
</feature>
<dbReference type="InterPro" id="IPR000847">
    <property type="entry name" value="LysR_HTH_N"/>
</dbReference>
<keyword evidence="4" id="KW-0804">Transcription</keyword>
<gene>
    <name evidence="6" type="ORF">GFB49_14780</name>
</gene>
<dbReference type="SUPFAM" id="SSF53850">
    <property type="entry name" value="Periplasmic binding protein-like II"/>
    <property type="match status" value="1"/>
</dbReference>
<sequence length="276" mass="29984">MDTRFLSSLVAVVEEGSFAAAARREHVTASAIAQRVTALEGEMGVELLRRAGRVVQPTEACRNVLPQVRQILRETTQLQNTLRGAVLSGRLRLGAVSTAMWDYAGPLLRHMNAEAPDLAVQLVPGTSQSLYEALEQDVIDAALLVAPPFVIPKAFAFFEIVQQPIGVLRPADARSDLPYLVYSREAWGGAQCWALLEELTAEPEILAEMDALEVIAQLVAEGAAQAVLPQWRGLARHASICFTPYAGHMRPLGVLCHQRDADSKLIALLCEGVLQT</sequence>
<proteinExistence type="inferred from homology"/>
<name>A0A843YE96_9RHOB</name>
<dbReference type="PANTHER" id="PTHR30346:SF28">
    <property type="entry name" value="HTH-TYPE TRANSCRIPTIONAL REGULATOR CYNR"/>
    <property type="match status" value="1"/>
</dbReference>
<dbReference type="PROSITE" id="PS50931">
    <property type="entry name" value="HTH_LYSR"/>
    <property type="match status" value="1"/>
</dbReference>
<dbReference type="PANTHER" id="PTHR30346">
    <property type="entry name" value="TRANSCRIPTIONAL DUAL REGULATOR HCAR-RELATED"/>
    <property type="match status" value="1"/>
</dbReference>